<evidence type="ECO:0008006" key="4">
    <source>
        <dbReference type="Google" id="ProtNLM"/>
    </source>
</evidence>
<organism evidence="2 3">
    <name type="scientific">Galerina marginata (strain CBS 339.88)</name>
    <dbReference type="NCBI Taxonomy" id="685588"/>
    <lineage>
        <taxon>Eukaryota</taxon>
        <taxon>Fungi</taxon>
        <taxon>Dikarya</taxon>
        <taxon>Basidiomycota</taxon>
        <taxon>Agaricomycotina</taxon>
        <taxon>Agaricomycetes</taxon>
        <taxon>Agaricomycetidae</taxon>
        <taxon>Agaricales</taxon>
        <taxon>Agaricineae</taxon>
        <taxon>Strophariaceae</taxon>
        <taxon>Galerina</taxon>
    </lineage>
</organism>
<sequence length="109" mass="12015">MCIPIIFGCPTKLKPEGEEVLRVCPRCHNATVFAAKSTMWFELFWVPLIPFAIKHVLVCGTCQWNQPIPKDQINQPIAGQPLASVGQSAVPPNQPGYQPAYVGQTMPKV</sequence>
<dbReference type="Proteomes" id="UP000027222">
    <property type="component" value="Unassembled WGS sequence"/>
</dbReference>
<evidence type="ECO:0000256" key="1">
    <source>
        <dbReference type="SAM" id="MobiDB-lite"/>
    </source>
</evidence>
<dbReference type="HOGENOM" id="CLU_115926_2_0_1"/>
<reference evidence="3" key="1">
    <citation type="journal article" date="2014" name="Proc. Natl. Acad. Sci. U.S.A.">
        <title>Extensive sampling of basidiomycete genomes demonstrates inadequacy of the white-rot/brown-rot paradigm for wood decay fungi.</title>
        <authorList>
            <person name="Riley R."/>
            <person name="Salamov A.A."/>
            <person name="Brown D.W."/>
            <person name="Nagy L.G."/>
            <person name="Floudas D."/>
            <person name="Held B.W."/>
            <person name="Levasseur A."/>
            <person name="Lombard V."/>
            <person name="Morin E."/>
            <person name="Otillar R."/>
            <person name="Lindquist E.A."/>
            <person name="Sun H."/>
            <person name="LaButti K.M."/>
            <person name="Schmutz J."/>
            <person name="Jabbour D."/>
            <person name="Luo H."/>
            <person name="Baker S.E."/>
            <person name="Pisabarro A.G."/>
            <person name="Walton J.D."/>
            <person name="Blanchette R.A."/>
            <person name="Henrissat B."/>
            <person name="Martin F."/>
            <person name="Cullen D."/>
            <person name="Hibbett D.S."/>
            <person name="Grigoriev I.V."/>
        </authorList>
    </citation>
    <scope>NUCLEOTIDE SEQUENCE [LARGE SCALE GENOMIC DNA]</scope>
    <source>
        <strain evidence="3">CBS 339.88</strain>
    </source>
</reference>
<feature type="region of interest" description="Disordered" evidence="1">
    <location>
        <begin position="84"/>
        <end position="109"/>
    </location>
</feature>
<dbReference type="EMBL" id="KL142370">
    <property type="protein sequence ID" value="KDR81459.1"/>
    <property type="molecule type" value="Genomic_DNA"/>
</dbReference>
<dbReference type="PANTHER" id="PTHR28139:SF1">
    <property type="entry name" value="UPF0768 PROTEIN YBL029C-A"/>
    <property type="match status" value="1"/>
</dbReference>
<dbReference type="STRING" id="685588.A0A067TNK6"/>
<dbReference type="AlphaFoldDB" id="A0A067TNK6"/>
<dbReference type="PANTHER" id="PTHR28139">
    <property type="entry name" value="UPF0768 PROTEIN YBL029C-A"/>
    <property type="match status" value="1"/>
</dbReference>
<dbReference type="OrthoDB" id="5545479at2759"/>
<name>A0A067TNK6_GALM3</name>
<accession>A0A067TNK6</accession>
<gene>
    <name evidence="2" type="ORF">GALMADRAFT_239398</name>
</gene>
<proteinExistence type="predicted"/>
<evidence type="ECO:0000313" key="3">
    <source>
        <dbReference type="Proteomes" id="UP000027222"/>
    </source>
</evidence>
<keyword evidence="3" id="KW-1185">Reference proteome</keyword>
<protein>
    <recommendedName>
        <fullName evidence="4">Zinc-ribbon 15 domain-containing protein</fullName>
    </recommendedName>
</protein>
<evidence type="ECO:0000313" key="2">
    <source>
        <dbReference type="EMBL" id="KDR81459.1"/>
    </source>
</evidence>